<evidence type="ECO:0000256" key="1">
    <source>
        <dbReference type="ARBA" id="ARBA00009023"/>
    </source>
</evidence>
<gene>
    <name evidence="5" type="ORF">ISN26_06460</name>
</gene>
<dbReference type="EMBL" id="JADHEI010000050">
    <property type="protein sequence ID" value="MBF2735698.1"/>
    <property type="molecule type" value="Genomic_DNA"/>
</dbReference>
<dbReference type="PANTHER" id="PTHR33376">
    <property type="match status" value="1"/>
</dbReference>
<accession>A0A930XYB0</accession>
<dbReference type="NCBIfam" id="NF037995">
    <property type="entry name" value="TRAP_S1"/>
    <property type="match status" value="1"/>
</dbReference>
<evidence type="ECO:0000256" key="2">
    <source>
        <dbReference type="ARBA" id="ARBA00022448"/>
    </source>
</evidence>
<evidence type="ECO:0000256" key="3">
    <source>
        <dbReference type="ARBA" id="ARBA00022729"/>
    </source>
</evidence>
<dbReference type="InterPro" id="IPR018389">
    <property type="entry name" value="DctP_fam"/>
</dbReference>
<evidence type="ECO:0000256" key="4">
    <source>
        <dbReference type="SAM" id="SignalP"/>
    </source>
</evidence>
<comment type="caution">
    <text evidence="5">The sequence shown here is derived from an EMBL/GenBank/DDBJ whole genome shotgun (WGS) entry which is preliminary data.</text>
</comment>
<feature type="chain" id="PRO_5037333845" evidence="4">
    <location>
        <begin position="27"/>
        <end position="327"/>
    </location>
</feature>
<keyword evidence="6" id="KW-1185">Reference proteome</keyword>
<evidence type="ECO:0000313" key="6">
    <source>
        <dbReference type="Proteomes" id="UP000604381"/>
    </source>
</evidence>
<keyword evidence="3 4" id="KW-0732">Signal</keyword>
<dbReference type="GO" id="GO:0055085">
    <property type="term" value="P:transmembrane transport"/>
    <property type="evidence" value="ECO:0007669"/>
    <property type="project" value="InterPro"/>
</dbReference>
<feature type="signal peptide" evidence="4">
    <location>
        <begin position="1"/>
        <end position="26"/>
    </location>
</feature>
<proteinExistence type="inferred from homology"/>
<dbReference type="Gene3D" id="3.40.190.170">
    <property type="entry name" value="Bacterial extracellular solute-binding protein, family 7"/>
    <property type="match status" value="1"/>
</dbReference>
<dbReference type="AlphaFoldDB" id="A0A930XYB0"/>
<sequence>MNTKHLYRGLKAAALAGVLLGGAAQADTKLVIAGSEATGSLLDRLAVKFDELLRSKSSGQIDTNLIRGQSLGNAQQVMEQHQAGSVDVMYSRLDWFTSSVPDFQVLSWGFTFRDRDHLQRFLESDVFDEMRQQAIDTMGVRIVAAGVDQPRILYTRNPVTSIDDVQGMKMRVPGIKAYLKLWETVGAVPTQVAWAEAFQALKTGVVDGAEADASGAYSQKFHQAVPHVTLTNHLMSSAEISINEAKWQSLSAQEQGWVQSAAREALAWMSAEAQTDAQKILDKMVAEGATIAPIDNSPFADKAQAGVEELEAEGLWSKGLWQRIRAL</sequence>
<dbReference type="InterPro" id="IPR038404">
    <property type="entry name" value="TRAP_DctP_sf"/>
</dbReference>
<reference evidence="5" key="1">
    <citation type="submission" date="2020-10" db="EMBL/GenBank/DDBJ databases">
        <title>An improved Amphimedon queenslandica hologenome assembly reveals how three proteobacterial symbionts can extend the metabolic phenotypic of their marine sponge host.</title>
        <authorList>
            <person name="Degnan B."/>
            <person name="Degnan S."/>
            <person name="Xiang X."/>
        </authorList>
    </citation>
    <scope>NUCLEOTIDE SEQUENCE</scope>
    <source>
        <strain evidence="5">AqS2</strain>
    </source>
</reference>
<dbReference type="Pfam" id="PF03480">
    <property type="entry name" value="DctP"/>
    <property type="match status" value="1"/>
</dbReference>
<dbReference type="CDD" id="cd13603">
    <property type="entry name" value="PBP2_TRAP_Siap_TeaA_like"/>
    <property type="match status" value="1"/>
</dbReference>
<evidence type="ECO:0000313" key="5">
    <source>
        <dbReference type="EMBL" id="MBF2735698.1"/>
    </source>
</evidence>
<organism evidence="5 6">
    <name type="scientific">Candidatus Amphirhobacter heronislandensis</name>
    <dbReference type="NCBI Taxonomy" id="1732024"/>
    <lineage>
        <taxon>Bacteria</taxon>
        <taxon>Pseudomonadati</taxon>
        <taxon>Pseudomonadota</taxon>
        <taxon>Gammaproteobacteria</taxon>
        <taxon>Candidatus Tethybacterales</taxon>
        <taxon>Candidatus Tethybacteraceae</taxon>
        <taxon>Candidatus Amphirhobacter</taxon>
    </lineage>
</organism>
<keyword evidence="2" id="KW-0813">Transport</keyword>
<comment type="similarity">
    <text evidence="1">Belongs to the bacterial solute-binding protein 7 family.</text>
</comment>
<dbReference type="PANTHER" id="PTHR33376:SF7">
    <property type="entry name" value="C4-DICARBOXYLATE-BINDING PROTEIN DCTB"/>
    <property type="match status" value="1"/>
</dbReference>
<name>A0A930XYB0_9GAMM</name>
<dbReference type="Proteomes" id="UP000604381">
    <property type="component" value="Unassembled WGS sequence"/>
</dbReference>
<protein>
    <submittedName>
        <fullName evidence="5">TRAP transporter substrate-binding protein</fullName>
    </submittedName>
</protein>